<proteinExistence type="predicted"/>
<comment type="caution">
    <text evidence="1">The sequence shown here is derived from an EMBL/GenBank/DDBJ whole genome shotgun (WGS) entry which is preliminary data.</text>
</comment>
<accession>A0A1B8HTW6</accession>
<dbReference type="RefSeq" id="WP_067398202.1">
    <property type="nucleotide sequence ID" value="NZ_LZEY01000001.1"/>
</dbReference>
<evidence type="ECO:0000313" key="2">
    <source>
        <dbReference type="Proteomes" id="UP000092377"/>
    </source>
</evidence>
<reference evidence="2" key="1">
    <citation type="submission" date="2016-06" db="EMBL/GenBank/DDBJ databases">
        <authorList>
            <person name="Butler K."/>
        </authorList>
    </citation>
    <scope>NUCLEOTIDE SEQUENCE [LARGE SCALE GENOMIC DNA]</scope>
    <source>
        <strain evidence="2">GCSL-Mp20</strain>
    </source>
</reference>
<keyword evidence="2" id="KW-1185">Reference proteome</keyword>
<dbReference type="Proteomes" id="UP000092377">
    <property type="component" value="Unassembled WGS sequence"/>
</dbReference>
<protein>
    <submittedName>
        <fullName evidence="1">Uncharacterized protein</fullName>
    </submittedName>
</protein>
<dbReference type="EMBL" id="LZEY01000001">
    <property type="protein sequence ID" value="OBU13323.1"/>
    <property type="molecule type" value="Genomic_DNA"/>
</dbReference>
<name>A0A1B8HTW6_9GAMM</name>
<sequence length="114" mass="12527">MQVFTTDLSGKDLLAATAKALNISEDALKSDISRQVLSVIQGNRIMTAFDGKQWMAFNPSNDHNPAKHSSDYIDCYRSDADALGSTIWEVVFRAVCVGVFGKTYEVTSESNSRT</sequence>
<gene>
    <name evidence="1" type="ORF">AYY18_00820</name>
</gene>
<dbReference type="AlphaFoldDB" id="A0A1B8HTW6"/>
<evidence type="ECO:0000313" key="1">
    <source>
        <dbReference type="EMBL" id="OBU13323.1"/>
    </source>
</evidence>
<organism evidence="1 2">
    <name type="scientific">Morganella psychrotolerans</name>
    <dbReference type="NCBI Taxonomy" id="368603"/>
    <lineage>
        <taxon>Bacteria</taxon>
        <taxon>Pseudomonadati</taxon>
        <taxon>Pseudomonadota</taxon>
        <taxon>Gammaproteobacteria</taxon>
        <taxon>Enterobacterales</taxon>
        <taxon>Morganellaceae</taxon>
        <taxon>Morganella</taxon>
    </lineage>
</organism>